<dbReference type="Proteomes" id="UP001501729">
    <property type="component" value="Unassembled WGS sequence"/>
</dbReference>
<dbReference type="RefSeq" id="WP_227777895.1">
    <property type="nucleotide sequence ID" value="NZ_BAABKX010000022.1"/>
</dbReference>
<protein>
    <recommendedName>
        <fullName evidence="2">Glycosyltransferase RgtA/B/C/D-like domain-containing protein</fullName>
    </recommendedName>
</protein>
<dbReference type="PANTHER" id="PTHR44216:SF3">
    <property type="entry name" value="PROTEIN O-MANNOSYL-TRANSFERASE TMTC2"/>
    <property type="match status" value="1"/>
</dbReference>
<feature type="transmembrane region" description="Helical" evidence="1">
    <location>
        <begin position="386"/>
        <end position="406"/>
    </location>
</feature>
<feature type="transmembrane region" description="Helical" evidence="1">
    <location>
        <begin position="290"/>
        <end position="307"/>
    </location>
</feature>
<feature type="transmembrane region" description="Helical" evidence="1">
    <location>
        <begin position="219"/>
        <end position="244"/>
    </location>
</feature>
<feature type="transmembrane region" description="Helical" evidence="1">
    <location>
        <begin position="144"/>
        <end position="161"/>
    </location>
</feature>
<feature type="transmembrane region" description="Helical" evidence="1">
    <location>
        <begin position="412"/>
        <end position="430"/>
    </location>
</feature>
<accession>A0AAV3UPQ7</accession>
<feature type="domain" description="Glycosyltransferase RgtA/B/C/D-like" evidence="2">
    <location>
        <begin position="80"/>
        <end position="225"/>
    </location>
</feature>
<name>A0AAV3UPQ7_9EURY</name>
<keyword evidence="4" id="KW-1185">Reference proteome</keyword>
<sequence>MKKRWTISVGVAFIAVLAHIETIGYWFVTSDILALTVSSRAATINGVIDIFTQPLMAGTSFTNNALFYRPLMSLSYTLDYALWGLDPTGYHLTNLVLHSVAVALSVLVVNAITDLETGSLAGLLVAAHPLTAEVVPAASRRDSVLMSVFLLTALFMLVRGRQRDSRWLHVGSVAAYAFALLSKELSILFLGLAFMWVVFGELDVEDSTSQNIVLTVWTALRYLIPFILVSVAYVGVRVAVLGGLGGYDQTRPLTLDTVFEIVTKYVMSIAYPQDIISALIGVVGLDPLRILGGLLGVFALVMFGLAIRRPHHMGALALATVAGGIGSLPFVANLLNRFGVKIVLDYYTPQPMALGGLFVVSLAVGALIALLAFSQRRFAGTDWQPFAFFAIWFISPIPLFLLSGAYTVRNGYFFLIPAMGLVALMLTTAIRSIDLDARELDASVALTVIAAVFVLSLSVTSPLVHEYDGWHTSGETNRATLTALKDARVDAPNNATVQISKMPANVRTHRQAFPQVHSLSYAQKFTVESWLRLHDSDSRVTVRISKFFMLPRTPTGATAATKRKNGTTRVDIRYTY</sequence>
<dbReference type="InterPro" id="IPR052384">
    <property type="entry name" value="TMTC_O-mannosyltransferase"/>
</dbReference>
<feature type="transmembrane region" description="Helical" evidence="1">
    <location>
        <begin position="173"/>
        <end position="199"/>
    </location>
</feature>
<evidence type="ECO:0000313" key="4">
    <source>
        <dbReference type="Proteomes" id="UP001501729"/>
    </source>
</evidence>
<keyword evidence="1" id="KW-1133">Transmembrane helix</keyword>
<organism evidence="3 4">
    <name type="scientific">Haladaptatus pallidirubidus</name>
    <dbReference type="NCBI Taxonomy" id="1008152"/>
    <lineage>
        <taxon>Archaea</taxon>
        <taxon>Methanobacteriati</taxon>
        <taxon>Methanobacteriota</taxon>
        <taxon>Stenosarchaea group</taxon>
        <taxon>Halobacteria</taxon>
        <taxon>Halobacteriales</taxon>
        <taxon>Haladaptataceae</taxon>
        <taxon>Haladaptatus</taxon>
    </lineage>
</organism>
<feature type="transmembrane region" description="Helical" evidence="1">
    <location>
        <begin position="314"/>
        <end position="332"/>
    </location>
</feature>
<dbReference type="GO" id="GO:0000030">
    <property type="term" value="F:mannosyltransferase activity"/>
    <property type="evidence" value="ECO:0007669"/>
    <property type="project" value="TreeGrafter"/>
</dbReference>
<keyword evidence="1" id="KW-0812">Transmembrane</keyword>
<feature type="transmembrane region" description="Helical" evidence="1">
    <location>
        <begin position="95"/>
        <end position="113"/>
    </location>
</feature>
<keyword evidence="1" id="KW-0472">Membrane</keyword>
<dbReference type="AlphaFoldDB" id="A0AAV3UPQ7"/>
<feature type="transmembrane region" description="Helical" evidence="1">
    <location>
        <begin position="352"/>
        <end position="374"/>
    </location>
</feature>
<dbReference type="InterPro" id="IPR038731">
    <property type="entry name" value="RgtA/B/C-like"/>
</dbReference>
<comment type="caution">
    <text evidence="3">The sequence shown here is derived from an EMBL/GenBank/DDBJ whole genome shotgun (WGS) entry which is preliminary data.</text>
</comment>
<dbReference type="PANTHER" id="PTHR44216">
    <property type="entry name" value="PROTEIN O-MANNOSYL-TRANSFERASE TMTC2"/>
    <property type="match status" value="1"/>
</dbReference>
<evidence type="ECO:0000259" key="2">
    <source>
        <dbReference type="Pfam" id="PF13231"/>
    </source>
</evidence>
<gene>
    <name evidence="3" type="ORF">GCM10025751_48990</name>
</gene>
<evidence type="ECO:0000256" key="1">
    <source>
        <dbReference type="SAM" id="Phobius"/>
    </source>
</evidence>
<reference evidence="3 4" key="1">
    <citation type="journal article" date="2019" name="Int. J. Syst. Evol. Microbiol.">
        <title>The Global Catalogue of Microorganisms (GCM) 10K type strain sequencing project: providing services to taxonomists for standard genome sequencing and annotation.</title>
        <authorList>
            <consortium name="The Broad Institute Genomics Platform"/>
            <consortium name="The Broad Institute Genome Sequencing Center for Infectious Disease"/>
            <person name="Wu L."/>
            <person name="Ma J."/>
        </authorList>
    </citation>
    <scope>NUCLEOTIDE SEQUENCE [LARGE SCALE GENOMIC DNA]</scope>
    <source>
        <strain evidence="3 4">JCM 17504</strain>
    </source>
</reference>
<evidence type="ECO:0000313" key="3">
    <source>
        <dbReference type="EMBL" id="GAA5062135.1"/>
    </source>
</evidence>
<dbReference type="GeneID" id="68616535"/>
<proteinExistence type="predicted"/>
<dbReference type="GO" id="GO:0035269">
    <property type="term" value="P:protein O-linked glycosylation via mannose"/>
    <property type="evidence" value="ECO:0007669"/>
    <property type="project" value="TreeGrafter"/>
</dbReference>
<feature type="transmembrane region" description="Helical" evidence="1">
    <location>
        <begin position="442"/>
        <end position="464"/>
    </location>
</feature>
<feature type="transmembrane region" description="Helical" evidence="1">
    <location>
        <begin position="7"/>
        <end position="28"/>
    </location>
</feature>
<dbReference type="Pfam" id="PF13231">
    <property type="entry name" value="PMT_2"/>
    <property type="match status" value="1"/>
</dbReference>
<dbReference type="EMBL" id="BAABKX010000022">
    <property type="protein sequence ID" value="GAA5062135.1"/>
    <property type="molecule type" value="Genomic_DNA"/>
</dbReference>